<proteinExistence type="predicted"/>
<sequence>MVNPTEIRTLISPSSAVELNTTSALANYAAEAAAVMMISRHQRPAVLVNLIINKQDDTEKMAKDTRRSYQAIDTIDVSIMMVLAIFIANPEKTSFQDREEERLPANPPPTPPSLPYPKLQPKIFQSTADKDRFFGSQRDRPKQNLPVCPSDYFVTECIGRGRAHPSHLQLLGGLLEPIDYHSPVVPRKYELNEFRPDMYCVLNAEEILRNFLGGTLDYKMGPSNPTSHLPFLVRLWHILPCNFLSCVPRATIHVIIQSMINEIIETLSHKVIIKYATAQGLDQVGKDFGRLARSAVFNDVIGAMMSCPSEAADRKDSQPQ</sequence>
<feature type="compositionally biased region" description="Pro residues" evidence="1">
    <location>
        <begin position="105"/>
        <end position="115"/>
    </location>
</feature>
<dbReference type="EMBL" id="OE184797">
    <property type="protein sequence ID" value="CAD7576870.1"/>
    <property type="molecule type" value="Genomic_DNA"/>
</dbReference>
<reference evidence="2" key="1">
    <citation type="submission" date="2020-11" db="EMBL/GenBank/DDBJ databases">
        <authorList>
            <person name="Tran Van P."/>
        </authorList>
    </citation>
    <scope>NUCLEOTIDE SEQUENCE</scope>
</reference>
<dbReference type="AlphaFoldDB" id="A0A7R9PBE4"/>
<feature type="region of interest" description="Disordered" evidence="1">
    <location>
        <begin position="95"/>
        <end position="120"/>
    </location>
</feature>
<evidence type="ECO:0000256" key="1">
    <source>
        <dbReference type="SAM" id="MobiDB-lite"/>
    </source>
</evidence>
<accession>A0A7R9PBE4</accession>
<evidence type="ECO:0000313" key="2">
    <source>
        <dbReference type="EMBL" id="CAD7576870.1"/>
    </source>
</evidence>
<organism evidence="2">
    <name type="scientific">Timema californicum</name>
    <name type="common">California timema</name>
    <name type="synonym">Walking stick</name>
    <dbReference type="NCBI Taxonomy" id="61474"/>
    <lineage>
        <taxon>Eukaryota</taxon>
        <taxon>Metazoa</taxon>
        <taxon>Ecdysozoa</taxon>
        <taxon>Arthropoda</taxon>
        <taxon>Hexapoda</taxon>
        <taxon>Insecta</taxon>
        <taxon>Pterygota</taxon>
        <taxon>Neoptera</taxon>
        <taxon>Polyneoptera</taxon>
        <taxon>Phasmatodea</taxon>
        <taxon>Timematodea</taxon>
        <taxon>Timematoidea</taxon>
        <taxon>Timematidae</taxon>
        <taxon>Timema</taxon>
    </lineage>
</organism>
<name>A0A7R9PBE4_TIMCA</name>
<protein>
    <submittedName>
        <fullName evidence="2">(California timema) hypothetical protein</fullName>
    </submittedName>
</protein>
<gene>
    <name evidence="2" type="ORF">TCMB3V08_LOCUS9430</name>
</gene>